<dbReference type="EnsemblFungi" id="FOXG_07548T0">
    <property type="protein sequence ID" value="FOXG_07548P0"/>
    <property type="gene ID" value="FOXG_07548"/>
</dbReference>
<organism evidence="2 3">
    <name type="scientific">Fusarium oxysporum (strain Fo5176)</name>
    <name type="common">Fusarium vascular wilt</name>
    <dbReference type="NCBI Taxonomy" id="660025"/>
    <lineage>
        <taxon>Eukaryota</taxon>
        <taxon>Fungi</taxon>
        <taxon>Dikarya</taxon>
        <taxon>Ascomycota</taxon>
        <taxon>Pezizomycotina</taxon>
        <taxon>Sordariomycetes</taxon>
        <taxon>Hypocreomycetidae</taxon>
        <taxon>Hypocreales</taxon>
        <taxon>Nectriaceae</taxon>
        <taxon>Fusarium</taxon>
        <taxon>Fusarium oxysporum species complex</taxon>
    </lineage>
</organism>
<reference evidence="3" key="1">
    <citation type="journal article" date="2012" name="Mol. Plant Microbe Interact.">
        <title>A highly conserved effector in Fusarium oxysporum is required for full virulence on Arabidopsis.</title>
        <authorList>
            <person name="Thatcher L.F."/>
            <person name="Gardiner D.M."/>
            <person name="Kazan K."/>
            <person name="Manners J."/>
        </authorList>
    </citation>
    <scope>NUCLEOTIDE SEQUENCE [LARGE SCALE GENOMIC DNA]</scope>
    <source>
        <strain evidence="3">Fo5176</strain>
    </source>
</reference>
<dbReference type="STRING" id="426428.A0A0D2XU96"/>
<feature type="compositionally biased region" description="Low complexity" evidence="1">
    <location>
        <begin position="35"/>
        <end position="50"/>
    </location>
</feature>
<dbReference type="Proteomes" id="UP000002489">
    <property type="component" value="Unassembled WGS sequence"/>
</dbReference>
<evidence type="ECO:0000313" key="3">
    <source>
        <dbReference type="Proteomes" id="UP000002489"/>
    </source>
</evidence>
<proteinExistence type="predicted"/>
<dbReference type="AlphaFoldDB" id="A0A0D2XU96"/>
<name>A0A0D2XU96_FUSOF</name>
<evidence type="ECO:0000256" key="1">
    <source>
        <dbReference type="SAM" id="MobiDB-lite"/>
    </source>
</evidence>
<reference evidence="2" key="2">
    <citation type="submission" date="2025-08" db="UniProtKB">
        <authorList>
            <consortium name="EnsemblFungi"/>
        </authorList>
    </citation>
    <scope>IDENTIFICATION</scope>
    <source>
        <strain evidence="2">4287 / CBS 123668 / FGSC 9935 / NRRL 34936</strain>
    </source>
</reference>
<protein>
    <submittedName>
        <fullName evidence="2">Uncharacterized protein</fullName>
    </submittedName>
</protein>
<accession>A0A0D2XU96</accession>
<evidence type="ECO:0000313" key="2">
    <source>
        <dbReference type="EnsemblFungi" id="FOXG_07548P0"/>
    </source>
</evidence>
<sequence length="103" mass="10942">MYSNCVTVISDKPVKMGLFSRKDKTPKGDQAINTSQSNVSVNSHSSSLRSPAPGANRNPLNRTSATSTSPGGPMSPVKLPKIDLPRPPDPQLDPAGYLRSLVL</sequence>
<feature type="compositionally biased region" description="Polar residues" evidence="1">
    <location>
        <begin position="58"/>
        <end position="70"/>
    </location>
</feature>
<feature type="region of interest" description="Disordered" evidence="1">
    <location>
        <begin position="19"/>
        <end position="103"/>
    </location>
</feature>